<feature type="compositionally biased region" description="Polar residues" evidence="6">
    <location>
        <begin position="1742"/>
        <end position="1756"/>
    </location>
</feature>
<evidence type="ECO:0000313" key="7">
    <source>
        <dbReference type="EMBL" id="CUS07320.1"/>
    </source>
</evidence>
<feature type="compositionally biased region" description="Basic residues" evidence="6">
    <location>
        <begin position="350"/>
        <end position="363"/>
    </location>
</feature>
<dbReference type="PANTHER" id="PTHR15502:SF7">
    <property type="entry name" value="CALCINEURIN-BINDING PROTEIN CABIN-1"/>
    <property type="match status" value="1"/>
</dbReference>
<comment type="similarity">
    <text evidence="3">Belongs to the HIR3 family.</text>
</comment>
<feature type="region of interest" description="Disordered" evidence="6">
    <location>
        <begin position="1742"/>
        <end position="1802"/>
    </location>
</feature>
<accession>A0A292PLF5</accession>
<dbReference type="GO" id="GO:0000417">
    <property type="term" value="C:HIR complex"/>
    <property type="evidence" value="ECO:0007669"/>
    <property type="project" value="TreeGrafter"/>
</dbReference>
<evidence type="ECO:0000256" key="2">
    <source>
        <dbReference type="ARBA" id="ARBA00004123"/>
    </source>
</evidence>
<keyword evidence="5" id="KW-0539">Nucleus</keyword>
<dbReference type="Proteomes" id="UP001412239">
    <property type="component" value="Unassembled WGS sequence"/>
</dbReference>
<reference evidence="7" key="1">
    <citation type="submission" date="2015-10" db="EMBL/GenBank/DDBJ databases">
        <authorList>
            <person name="Regsiter A."/>
            <person name="william w."/>
        </authorList>
    </citation>
    <scope>NUCLEOTIDE SEQUENCE</scope>
    <source>
        <strain evidence="7">Montdore</strain>
    </source>
</reference>
<sequence>MSSFIPLNVYPDSDSDGEADNTREIQIEEALKLYQRALKLHTDGEWEEAHKAYDELFGSGVFQGNAEEEQVHGRGSAPGSSLPLVLYLAYKNHGAFKLDRLKASGVEAGSEFELTIQQALDWFSTALGRDAGDSSLWRKAAQLSLAIDSCRLNRFALESVLDHETVGADSGSDTLALVVGGIPNPEEYLATIQLRDVLRKVCDTAVLESDKIKHLSKQKLHPRFRKYTNPYPWIPLPKEEDTKTLGDVLQQITINKQTAESSLRTWPGVGNAILSQISSDDTSVQALNASSCLHIIIPILEGEDMSRETTPDEPTPGSGGKSETATAEENEDTAMTDASVVELAPPPAAGRRRSGSATRKRKSASLGADGGDGGRSRLSKRQRDKKEADAAAAAAAAAAPESKQKVRRETQNERLFNTADECFSPLGVSLGTASSLMPKTSSISGENNGANEDLYLDDFKKILQDWDDDKGNVLLYGDGIQSPDEASQGMAFLDLEANVPSRPVLSGDENLRKWVNSVNARGLSPLEAGFEWLKALCMRDVPNLGKTRKTRGSLGTSTASSWIRHSWPEPLKEVVTAMANVCEEMCWGYFKGYLENFAGHPHPFGDDDYAIIEWAQTMFEIYLGDLAAGERQKSGAELSVRGEEELEIRREKAKRWSFLVRDLMYCRPRGSDGIVEDQLTMRCLWAIAVFTAFTGVSREFRLECFGDLKGIMSNNKLHSIELPNSSIMPEISALRADREISKLKTVDFFTSIFQVTTSIGGAEKDPNEVIEILEAVLEPGVVSPYDEQERRILEEITRFLEGSSAMFRLHLWEKLKVAYEKVGYRPKVLSCVLRSLEVVVGDLKSRSYLESSEDHRHFVLLRSLRLVEEMLPVILGLVSGGNGFVNLSEIDRDGLVDSMKSMTILLRLLHCYAFWESAVLNHEITASNLHSYRLVVVKFREMMVRAWVVMYSIYKETADRGMGSDSLDLEEGEKEERLATLLRDMHQELGGRNYCRLSDRKLAPPTTKPPAGPQLIFGNPDTLLRLTHDELLRLDLRDFDHDLLQCIFCRFHIAICVNNPTVFTVIFNDHKTDPEPFDKATAMQLMDFILLLASQKKDMQLHKSDVKGALERFFEVLGPPRKSSNNKIVLNESVIDRYLRSSINPLKLFNSLKGEGSLNTTEVNGLHAQVAAKGLYFTLGKIYLFPIKYQKRVGSIKPDDVENAVRFFKYDLVCNADKWETWYRLGQTYEAQMEDGQTWSAEQINTKRGELAALERKAILCYMKTLSLAIQNERIENPECAKTLSTLFVDFGTRVYSALRAPMEMEAFSIEGFDRHFSGTRGEGVYKAAAHKGLLPTNGLKLAMALFKKSLQQAPDNWNRAYYMIGKCMGKLLKKADMYTPGEVLEKYVQAIKLCPEKVGSDHIFEPHHRLVSSTCKYVLQGLVTPERACEILQVSHFTKKMEPVKDRESFVKYILEVLKRMRTADKPKWHHRMTNRAGKLKFSELGDVAGAKTEISCLFSNKSVSLSIWKPENERTGRHFVYASKYTMFYVDLLEKLDDRTTLEAVTKRVRKGTTGFFRHTDVWQHVFLAYIRVLRRTGNIPEQSDEEVFKNVSYDEFNTYSARLDTYCNLITTSSPTLDLLREVFELRRLNAGLARTPLIDDLFADSYAKLYAELVPEILNQIFMHREEPEARANPMSLKNLMFEEQPSADTSAVNLAAAHSKLDDLPIRGKMTKVTKRELISKACNLCKLATAAPMSGKTITAPTTQPSSPKARNSLLPPQDGGSPEDTPMGSPNEGPQDSAEDPGSELDISGMRMEDE</sequence>
<comment type="subcellular location">
    <subcellularLocation>
        <location evidence="2">Nucleus</location>
    </subcellularLocation>
</comment>
<keyword evidence="8" id="KW-1185">Reference proteome</keyword>
<dbReference type="EMBL" id="LN891219">
    <property type="protein sequence ID" value="CUS07320.1"/>
    <property type="molecule type" value="Genomic_DNA"/>
</dbReference>
<gene>
    <name evidence="7" type="ORF">GSTUAT00008599001</name>
</gene>
<evidence type="ECO:0000256" key="3">
    <source>
        <dbReference type="ARBA" id="ARBA00007335"/>
    </source>
</evidence>
<evidence type="ECO:0000313" key="8">
    <source>
        <dbReference type="Proteomes" id="UP001412239"/>
    </source>
</evidence>
<feature type="region of interest" description="Disordered" evidence="6">
    <location>
        <begin position="303"/>
        <end position="409"/>
    </location>
</feature>
<name>A0A292PLF5_9PEZI</name>
<organism evidence="7 8">
    <name type="scientific">Tuber aestivum</name>
    <name type="common">summer truffle</name>
    <dbReference type="NCBI Taxonomy" id="59557"/>
    <lineage>
        <taxon>Eukaryota</taxon>
        <taxon>Fungi</taxon>
        <taxon>Dikarya</taxon>
        <taxon>Ascomycota</taxon>
        <taxon>Pezizomycotina</taxon>
        <taxon>Pezizomycetes</taxon>
        <taxon>Pezizales</taxon>
        <taxon>Tuberaceae</taxon>
        <taxon>Tuber</taxon>
    </lineage>
</organism>
<dbReference type="PANTHER" id="PTHR15502">
    <property type="entry name" value="CALCINEURIN-BINDING PROTEIN CABIN 1-RELATED"/>
    <property type="match status" value="1"/>
</dbReference>
<dbReference type="GO" id="GO:0031491">
    <property type="term" value="F:nucleosome binding"/>
    <property type="evidence" value="ECO:0007669"/>
    <property type="project" value="TreeGrafter"/>
</dbReference>
<dbReference type="GO" id="GO:0005634">
    <property type="term" value="C:nucleus"/>
    <property type="evidence" value="ECO:0007669"/>
    <property type="project" value="UniProtKB-SubCell"/>
</dbReference>
<dbReference type="InterPro" id="IPR033053">
    <property type="entry name" value="Hir3/CABIN1"/>
</dbReference>
<protein>
    <recommendedName>
        <fullName evidence="4">Histone transcription regulator 3 homolog</fullName>
    </recommendedName>
</protein>
<dbReference type="GO" id="GO:0006325">
    <property type="term" value="P:chromatin organization"/>
    <property type="evidence" value="ECO:0007669"/>
    <property type="project" value="InterPro"/>
</dbReference>
<comment type="function">
    <text evidence="1">Has a role in a nucleosome assembly pathway that is required for the integrity of heterochromatin and proper chromosome segregation.</text>
</comment>
<feature type="compositionally biased region" description="Low complexity" evidence="6">
    <location>
        <begin position="390"/>
        <end position="399"/>
    </location>
</feature>
<proteinExistence type="inferred from homology"/>
<evidence type="ECO:0000256" key="1">
    <source>
        <dbReference type="ARBA" id="ARBA00002687"/>
    </source>
</evidence>
<evidence type="ECO:0000256" key="6">
    <source>
        <dbReference type="SAM" id="MobiDB-lite"/>
    </source>
</evidence>
<evidence type="ECO:0000256" key="4">
    <source>
        <dbReference type="ARBA" id="ARBA00014848"/>
    </source>
</evidence>
<evidence type="ECO:0000256" key="5">
    <source>
        <dbReference type="ARBA" id="ARBA00023242"/>
    </source>
</evidence>